<dbReference type="Gene3D" id="3.90.700.10">
    <property type="entry name" value="Succinate dehydrogenase/fumarate reductase flavoprotein, catalytic domain"/>
    <property type="match status" value="1"/>
</dbReference>
<evidence type="ECO:0000256" key="8">
    <source>
        <dbReference type="ARBA" id="ARBA00049922"/>
    </source>
</evidence>
<dbReference type="Pfam" id="PF00890">
    <property type="entry name" value="FAD_binding_2"/>
    <property type="match status" value="1"/>
</dbReference>
<comment type="cofactor">
    <cofactor evidence="1">
        <name>FMN</name>
        <dbReference type="ChEBI" id="CHEBI:58210"/>
    </cofactor>
</comment>
<dbReference type="PANTHER" id="PTHR43400:SF10">
    <property type="entry name" value="3-OXOSTEROID 1-DEHYDROGENASE"/>
    <property type="match status" value="1"/>
</dbReference>
<dbReference type="InterPro" id="IPR006311">
    <property type="entry name" value="TAT_signal"/>
</dbReference>
<keyword evidence="5" id="KW-0285">Flavoprotein</keyword>
<dbReference type="InterPro" id="IPR027477">
    <property type="entry name" value="Succ_DH/fumarate_Rdtase_cat_sf"/>
</dbReference>
<dbReference type="Proteomes" id="UP001470288">
    <property type="component" value="Unassembled WGS sequence"/>
</dbReference>
<sequence>MTNKISRRTFVKGLAAGAASVAALGVLGSVEMKYSAEGSDAGSGAGTIPVPAGNMSYTPGTYSASAKGIASDVTVTMTFDETSITDVQIDVSGETPDIGGKIGDEMSQKILAAQSCNVDGVSGATVTADAIKAAAADCISQASGQTVAVEEAQESASSDWLGTAPEIAEADITETVDTEVLVVGCGTGGWITAMTAAEEGAKVLVVEKRETATGIREDIGAINSKLQQEAIQENPELAIDKMEAMQELVRYGAGYVDSDLIRVWINESGEMVDWLTDLLEKSGNYYMSLEGGIGNTADPGRDKAYATGHSPHKTEAAAKDDVITLNSTFQQHCDELGVEWKLSTSLVKLEQDENGKVTGIIAQDGNDEHYIRINASKGVIICAGGYACNTEMMQALQPQTLEMKINYSLGSTCDGSGIKAMMWAGAGLDPTHASMMFNRCCCLPTETAGYKTNGKWFWFGEQPFLKVNLNGKRFCNESGPYEFMLHSMEMQPYHTYCDIFDANNKQYAEQFDEVGCCRLFPFPNGAASNMGYDYVWSKNEELIEAGYLQKANTLEELAEKLNIPVDNFVATVNRYNELCAAGVDEDYGKEKHRLTPVDTAPFYGIRTGAWHLTTLNGCRINTDMQVLDTNGEPIEGLYATGDCTGGMFATTYPNLFTGLACGRTMTFGRHAAKLVAAK</sequence>
<dbReference type="RefSeq" id="WP_349143439.1">
    <property type="nucleotide sequence ID" value="NZ_JBBMFC010000001.1"/>
</dbReference>
<gene>
    <name evidence="11" type="ORF">WMO62_00535</name>
</gene>
<reference evidence="11 12" key="1">
    <citation type="submission" date="2024-03" db="EMBL/GenBank/DDBJ databases">
        <title>Human intestinal bacterial collection.</title>
        <authorList>
            <person name="Pauvert C."/>
            <person name="Hitch T.C.A."/>
            <person name="Clavel T."/>
        </authorList>
    </citation>
    <scope>NUCLEOTIDE SEQUENCE [LARGE SCALE GENOMIC DNA]</scope>
    <source>
        <strain evidence="11 12">CLA-AA-H78B</strain>
    </source>
</reference>
<keyword evidence="9" id="KW-0732">Signal</keyword>
<dbReference type="InterPro" id="IPR007329">
    <property type="entry name" value="FMN-bd"/>
</dbReference>
<comment type="caution">
    <text evidence="11">The sequence shown here is derived from an EMBL/GenBank/DDBJ whole genome shotgun (WGS) entry which is preliminary data.</text>
</comment>
<dbReference type="SUPFAM" id="SSF51905">
    <property type="entry name" value="FAD/NAD(P)-binding domain"/>
    <property type="match status" value="1"/>
</dbReference>
<dbReference type="Gene3D" id="3.90.1010.20">
    <property type="match status" value="1"/>
</dbReference>
<evidence type="ECO:0000256" key="7">
    <source>
        <dbReference type="ARBA" id="ARBA00023002"/>
    </source>
</evidence>
<evidence type="ECO:0000256" key="5">
    <source>
        <dbReference type="ARBA" id="ARBA00022630"/>
    </source>
</evidence>
<evidence type="ECO:0000313" key="12">
    <source>
        <dbReference type="Proteomes" id="UP001470288"/>
    </source>
</evidence>
<dbReference type="PANTHER" id="PTHR43400">
    <property type="entry name" value="FUMARATE REDUCTASE"/>
    <property type="match status" value="1"/>
</dbReference>
<evidence type="ECO:0000256" key="9">
    <source>
        <dbReference type="SAM" id="SignalP"/>
    </source>
</evidence>
<proteinExistence type="predicted"/>
<evidence type="ECO:0000256" key="2">
    <source>
        <dbReference type="ARBA" id="ARBA00001974"/>
    </source>
</evidence>
<keyword evidence="6" id="KW-0274">FAD</keyword>
<dbReference type="Gene3D" id="3.50.50.60">
    <property type="entry name" value="FAD/NAD(P)-binding domain"/>
    <property type="match status" value="1"/>
</dbReference>
<feature type="domain" description="FMN-binding" evidence="10">
    <location>
        <begin position="68"/>
        <end position="142"/>
    </location>
</feature>
<organism evidence="11 12">
    <name type="scientific">Hominiventricola aquisgranensis</name>
    <dbReference type="NCBI Taxonomy" id="3133164"/>
    <lineage>
        <taxon>Bacteria</taxon>
        <taxon>Bacillati</taxon>
        <taxon>Bacillota</taxon>
        <taxon>Clostridia</taxon>
        <taxon>Lachnospirales</taxon>
        <taxon>Lachnospiraceae</taxon>
        <taxon>Hominiventricola</taxon>
    </lineage>
</organism>
<evidence type="ECO:0000256" key="6">
    <source>
        <dbReference type="ARBA" id="ARBA00022827"/>
    </source>
</evidence>
<dbReference type="InterPro" id="IPR036188">
    <property type="entry name" value="FAD/NAD-bd_sf"/>
</dbReference>
<comment type="cofactor">
    <cofactor evidence="2">
        <name>FAD</name>
        <dbReference type="ChEBI" id="CHEBI:57692"/>
    </cofactor>
</comment>
<evidence type="ECO:0000256" key="1">
    <source>
        <dbReference type="ARBA" id="ARBA00001917"/>
    </source>
</evidence>
<feature type="signal peptide" evidence="9">
    <location>
        <begin position="1"/>
        <end position="23"/>
    </location>
</feature>
<comment type="catalytic activity">
    <reaction evidence="8">
        <text>dihydrourocanate + A = urocanate + AH2</text>
        <dbReference type="Rhea" id="RHEA:36059"/>
        <dbReference type="ChEBI" id="CHEBI:13193"/>
        <dbReference type="ChEBI" id="CHEBI:17499"/>
        <dbReference type="ChEBI" id="CHEBI:27247"/>
        <dbReference type="ChEBI" id="CHEBI:72991"/>
        <dbReference type="EC" id="1.3.99.33"/>
    </reaction>
</comment>
<name>A0ABV1HXL5_9FIRM</name>
<evidence type="ECO:0000256" key="4">
    <source>
        <dbReference type="ARBA" id="ARBA00015872"/>
    </source>
</evidence>
<protein>
    <recommendedName>
        <fullName evidence="4">Urocanate reductase</fullName>
        <ecNumber evidence="3">1.3.99.33</ecNumber>
    </recommendedName>
</protein>
<evidence type="ECO:0000256" key="3">
    <source>
        <dbReference type="ARBA" id="ARBA00013137"/>
    </source>
</evidence>
<dbReference type="EC" id="1.3.99.33" evidence="3"/>
<dbReference type="Pfam" id="PF04205">
    <property type="entry name" value="FMN_bind"/>
    <property type="match status" value="1"/>
</dbReference>
<keyword evidence="7" id="KW-0560">Oxidoreductase</keyword>
<dbReference type="PROSITE" id="PS51318">
    <property type="entry name" value="TAT"/>
    <property type="match status" value="1"/>
</dbReference>
<dbReference type="SUPFAM" id="SSF56425">
    <property type="entry name" value="Succinate dehydrogenase/fumarate reductase flavoprotein, catalytic domain"/>
    <property type="match status" value="1"/>
</dbReference>
<evidence type="ECO:0000313" key="11">
    <source>
        <dbReference type="EMBL" id="MEQ2577325.1"/>
    </source>
</evidence>
<accession>A0ABV1HXL5</accession>
<feature type="chain" id="PRO_5046986259" description="Urocanate reductase" evidence="9">
    <location>
        <begin position="24"/>
        <end position="678"/>
    </location>
</feature>
<evidence type="ECO:0000259" key="10">
    <source>
        <dbReference type="SMART" id="SM00900"/>
    </source>
</evidence>
<dbReference type="EMBL" id="JBBMFC010000001">
    <property type="protein sequence ID" value="MEQ2577325.1"/>
    <property type="molecule type" value="Genomic_DNA"/>
</dbReference>
<dbReference type="SMART" id="SM00900">
    <property type="entry name" value="FMN_bind"/>
    <property type="match status" value="1"/>
</dbReference>
<keyword evidence="12" id="KW-1185">Reference proteome</keyword>
<dbReference type="InterPro" id="IPR050315">
    <property type="entry name" value="FAD-oxidoreductase_2"/>
</dbReference>
<dbReference type="InterPro" id="IPR003953">
    <property type="entry name" value="FAD-dep_OxRdtase_2_FAD-bd"/>
</dbReference>